<dbReference type="Proteomes" id="UP001152024">
    <property type="component" value="Unassembled WGS sequence"/>
</dbReference>
<comment type="caution">
    <text evidence="1">The sequence shown here is derived from an EMBL/GenBank/DDBJ whole genome shotgun (WGS) entry which is preliminary data.</text>
</comment>
<sequence length="532" mass="60764">MNVDESTYRTQHVSGQCGCTFLEVPIKVLHHLVDQQAIPLVRYHSGSLEVTQLRMDEPNVVFSHVWADGLGNVSGKNALPTCQVIRLQEIANMTFVEHDSTPIPFYIDTLCVPREMEFRKKAIKKMRDVYKSAMKVLVLDREIQALSSDDSKTQKITTIYFSGWMRRLWTYQEGALNKSLFFKLSDTILKIDSIWAWLSESWDTAEGGCVRHMISLVVHTLRVQDTRAIPPALSLVAINDAFRWRSTSRSEDEAIVISILLGLDTETLLKAKGTERMKMVLQSLGKVPLPLASLSSDRMEEEGYTWAPKSLLNVKKHFLYAALSSWYSNMLRINPQITSGKVDNEADVADVLETGALSFKSKGYAIYPAGVSPSRISSPFWLIEFVGMHEGMVVVEKCWRVLSWPDLKGLPQALPQEVFFLIPVERPHRNSWERYLVMTAFIVLASKETQDFVQQRFFAEEFSIDVLPCRFYCRVEVCMMDMSDLETQPLYKAEFFDGDAGESYKVPRTDIKPTESFSHLVRQIHCKKWVVS</sequence>
<proteinExistence type="predicted"/>
<name>A0ABQ8RJN7_FUSEQ</name>
<dbReference type="EMBL" id="JAOQBH010000005">
    <property type="protein sequence ID" value="KAJ4136504.1"/>
    <property type="molecule type" value="Genomic_DNA"/>
</dbReference>
<evidence type="ECO:0000313" key="1">
    <source>
        <dbReference type="EMBL" id="KAJ4136504.1"/>
    </source>
</evidence>
<organism evidence="1 2">
    <name type="scientific">Fusarium equiseti</name>
    <name type="common">Fusarium scirpi</name>
    <dbReference type="NCBI Taxonomy" id="61235"/>
    <lineage>
        <taxon>Eukaryota</taxon>
        <taxon>Fungi</taxon>
        <taxon>Dikarya</taxon>
        <taxon>Ascomycota</taxon>
        <taxon>Pezizomycotina</taxon>
        <taxon>Sordariomycetes</taxon>
        <taxon>Hypocreomycetidae</taxon>
        <taxon>Hypocreales</taxon>
        <taxon>Nectriaceae</taxon>
        <taxon>Fusarium</taxon>
        <taxon>Fusarium incarnatum-equiseti species complex</taxon>
    </lineage>
</organism>
<dbReference type="PANTHER" id="PTHR39596">
    <property type="match status" value="1"/>
</dbReference>
<evidence type="ECO:0008006" key="3">
    <source>
        <dbReference type="Google" id="ProtNLM"/>
    </source>
</evidence>
<evidence type="ECO:0000313" key="2">
    <source>
        <dbReference type="Proteomes" id="UP001152024"/>
    </source>
</evidence>
<reference evidence="1" key="1">
    <citation type="submission" date="2022-09" db="EMBL/GenBank/DDBJ databases">
        <title>Fusarium specimens isolated from Avocado Roots.</title>
        <authorList>
            <person name="Stajich J."/>
            <person name="Roper C."/>
            <person name="Heimlech-Rivalta G."/>
        </authorList>
    </citation>
    <scope>NUCLEOTIDE SEQUENCE</scope>
    <source>
        <strain evidence="1">CF00095</strain>
    </source>
</reference>
<accession>A0ABQ8RJN7</accession>
<protein>
    <recommendedName>
        <fullName evidence="3">Heterokaryon incompatibility domain-containing protein</fullName>
    </recommendedName>
</protein>
<dbReference type="PANTHER" id="PTHR39596:SF2">
    <property type="entry name" value="HET DOMAIN PROTEIN (AFU_ORTHOLOGUE AFUA_1G17550)-RELATED"/>
    <property type="match status" value="1"/>
</dbReference>
<keyword evidence="2" id="KW-1185">Reference proteome</keyword>
<gene>
    <name evidence="1" type="ORF">NW768_004118</name>
</gene>